<dbReference type="InterPro" id="IPR001078">
    <property type="entry name" value="2-oxoacid_DH_actylTfrase"/>
</dbReference>
<evidence type="ECO:0000256" key="1">
    <source>
        <dbReference type="SAM" id="Phobius"/>
    </source>
</evidence>
<name>G0R1E9_ICHMU</name>
<evidence type="ECO:0000313" key="4">
    <source>
        <dbReference type="Proteomes" id="UP000008983"/>
    </source>
</evidence>
<accession>G0R1E9</accession>
<dbReference type="OrthoDB" id="196858at2759"/>
<dbReference type="EMBL" id="GL984215">
    <property type="protein sequence ID" value="EGR28706.1"/>
    <property type="molecule type" value="Genomic_DNA"/>
</dbReference>
<keyword evidence="4" id="KW-1185">Reference proteome</keyword>
<sequence length="319" mass="36374">MSVFQNALMFSILSYGFLYDFRFIMLFFGFLGFNMLIYYIIPGGKCNNIRRKIQIATWEEPKEGLIHIKMEIDCTKVLDFLSNYKPDEVKPTLTHFGIKAVSNILDQSRLIINGKLMFGKFVPFETVDVTCLIDIDNGNDLGAITIRKCDELSVLELAKYVKQKSEKIKKSKGDNIHKKRNNSLQYFPPFIVSVILQLTKWFSYYFGLNLPFLGINKNNFGGAIVTSIGMLGIVDAVAPHCNFMNCPALLVLNKVIDKPIVRKGQIVIAKVMNCNFTVDHRFIDGGKARYIKTAFIDVFENPEKFFDNPSPLQSEQKSK</sequence>
<dbReference type="STRING" id="857967.G0R1E9"/>
<feature type="transmembrane region" description="Helical" evidence="1">
    <location>
        <begin position="186"/>
        <end position="208"/>
    </location>
</feature>
<dbReference type="Gene3D" id="3.30.559.10">
    <property type="entry name" value="Chloramphenicol acetyltransferase-like domain"/>
    <property type="match status" value="1"/>
</dbReference>
<keyword evidence="1" id="KW-1133">Transmembrane helix</keyword>
<keyword evidence="1" id="KW-0472">Membrane</keyword>
<reference evidence="3 4" key="1">
    <citation type="submission" date="2011-07" db="EMBL/GenBank/DDBJ databases">
        <authorList>
            <person name="Coyne R."/>
            <person name="Brami D."/>
            <person name="Johnson J."/>
            <person name="Hostetler J."/>
            <person name="Hannick L."/>
            <person name="Clark T."/>
            <person name="Cassidy-Hanley D."/>
            <person name="Inman J."/>
        </authorList>
    </citation>
    <scope>NUCLEOTIDE SEQUENCE [LARGE SCALE GENOMIC DNA]</scope>
    <source>
        <strain evidence="3 4">G5</strain>
    </source>
</reference>
<gene>
    <name evidence="3" type="ORF">IMG5_170060</name>
</gene>
<feature type="domain" description="2-oxoacid dehydrogenase acyltransferase catalytic" evidence="2">
    <location>
        <begin position="224"/>
        <end position="305"/>
    </location>
</feature>
<feature type="transmembrane region" description="Helical" evidence="1">
    <location>
        <begin position="23"/>
        <end position="41"/>
    </location>
</feature>
<organism evidence="3 4">
    <name type="scientific">Ichthyophthirius multifiliis</name>
    <name type="common">White spot disease agent</name>
    <name type="synonym">Ich</name>
    <dbReference type="NCBI Taxonomy" id="5932"/>
    <lineage>
        <taxon>Eukaryota</taxon>
        <taxon>Sar</taxon>
        <taxon>Alveolata</taxon>
        <taxon>Ciliophora</taxon>
        <taxon>Intramacronucleata</taxon>
        <taxon>Oligohymenophorea</taxon>
        <taxon>Hymenostomatida</taxon>
        <taxon>Ophryoglenina</taxon>
        <taxon>Ichthyophthirius</taxon>
    </lineage>
</organism>
<dbReference type="AlphaFoldDB" id="G0R1E9"/>
<keyword evidence="1" id="KW-0812">Transmembrane</keyword>
<dbReference type="InterPro" id="IPR023213">
    <property type="entry name" value="CAT-like_dom_sf"/>
</dbReference>
<proteinExistence type="predicted"/>
<dbReference type="eggNOG" id="ENOG502S15V">
    <property type="taxonomic scope" value="Eukaryota"/>
</dbReference>
<dbReference type="GeneID" id="14904786"/>
<dbReference type="Proteomes" id="UP000008983">
    <property type="component" value="Unassembled WGS sequence"/>
</dbReference>
<dbReference type="SUPFAM" id="SSF52777">
    <property type="entry name" value="CoA-dependent acyltransferases"/>
    <property type="match status" value="1"/>
</dbReference>
<dbReference type="GO" id="GO:0016746">
    <property type="term" value="F:acyltransferase activity"/>
    <property type="evidence" value="ECO:0007669"/>
    <property type="project" value="InterPro"/>
</dbReference>
<dbReference type="Pfam" id="PF00198">
    <property type="entry name" value="2-oxoacid_dh"/>
    <property type="match status" value="2"/>
</dbReference>
<feature type="domain" description="2-oxoacid dehydrogenase acyltransferase catalytic" evidence="2">
    <location>
        <begin position="67"/>
        <end position="172"/>
    </location>
</feature>
<evidence type="ECO:0000313" key="3">
    <source>
        <dbReference type="EMBL" id="EGR28706.1"/>
    </source>
</evidence>
<evidence type="ECO:0000259" key="2">
    <source>
        <dbReference type="Pfam" id="PF00198"/>
    </source>
</evidence>
<dbReference type="RefSeq" id="XP_004029942.1">
    <property type="nucleotide sequence ID" value="XM_004029894.1"/>
</dbReference>
<dbReference type="OMA" id="RRCPDAN"/>
<dbReference type="InParanoid" id="G0R1E9"/>
<protein>
    <recommendedName>
        <fullName evidence="2">2-oxoacid dehydrogenase acyltransferase catalytic domain-containing protein</fullName>
    </recommendedName>
</protein>